<dbReference type="InterPro" id="IPR006153">
    <property type="entry name" value="Cation/H_exchanger_TM"/>
</dbReference>
<organism evidence="9 10">
    <name type="scientific">Actinomadura litoris</name>
    <dbReference type="NCBI Taxonomy" id="2678616"/>
    <lineage>
        <taxon>Bacteria</taxon>
        <taxon>Bacillati</taxon>
        <taxon>Actinomycetota</taxon>
        <taxon>Actinomycetes</taxon>
        <taxon>Streptosporangiales</taxon>
        <taxon>Thermomonosporaceae</taxon>
        <taxon>Actinomadura</taxon>
    </lineage>
</organism>
<comment type="caution">
    <text evidence="9">The sequence shown here is derived from an EMBL/GenBank/DDBJ whole genome shotgun (WGS) entry which is preliminary data.</text>
</comment>
<feature type="transmembrane region" description="Helical" evidence="7">
    <location>
        <begin position="71"/>
        <end position="90"/>
    </location>
</feature>
<sequence length="421" mass="43613">MRTETVTTIVVGDVALIVAASTLLGAVARRLGQPTVFGQILAGIALGPTLLGRFPGDPTSRFFPGEVQPFLNVLSQIAIVVFMFVAGYEIDFRLLRREGRSALTVGVLALVAPMALTLGALSLFDGTFANVDPDHAGTRAFTLFLAVATSITALPVLAAIVRERGIAATAPGTVSMAAAGLMDAAAWLLLAAALAGTGHASDRPWQVTLAMLIVFLAVMFGVVRPLVARWMDRPRALAANHLPLALVLALTAAWATSRLGLHPVFGGFVAGLAMPRRDGVPDAEILEPMEQSAGLLLPLFFVTTGLSFDIGTVDGGGLALLAVILVVAIGGKLVPGYLGARLNGLRPRESAVVAALVNARGLTELIALNVALEAGIINAELFTVLVLMALVTTFITGPLLAVLTPEHSVRTAPPLKATSAP</sequence>
<reference evidence="9 10" key="1">
    <citation type="submission" date="2019-11" db="EMBL/GenBank/DDBJ databases">
        <authorList>
            <person name="Cao P."/>
        </authorList>
    </citation>
    <scope>NUCLEOTIDE SEQUENCE [LARGE SCALE GENOMIC DNA]</scope>
    <source>
        <strain evidence="9 10">NEAU-AAG5</strain>
    </source>
</reference>
<dbReference type="EMBL" id="WOFH01000012">
    <property type="protein sequence ID" value="MUN40977.1"/>
    <property type="molecule type" value="Genomic_DNA"/>
</dbReference>
<evidence type="ECO:0000256" key="7">
    <source>
        <dbReference type="SAM" id="Phobius"/>
    </source>
</evidence>
<feature type="transmembrane region" description="Helical" evidence="7">
    <location>
        <begin position="205"/>
        <end position="223"/>
    </location>
</feature>
<feature type="transmembrane region" description="Helical" evidence="7">
    <location>
        <begin position="6"/>
        <end position="28"/>
    </location>
</feature>
<dbReference type="GO" id="GO:0016020">
    <property type="term" value="C:membrane"/>
    <property type="evidence" value="ECO:0007669"/>
    <property type="project" value="UniProtKB-SubCell"/>
</dbReference>
<feature type="transmembrane region" description="Helical" evidence="7">
    <location>
        <begin position="384"/>
        <end position="403"/>
    </location>
</feature>
<dbReference type="InterPro" id="IPR038770">
    <property type="entry name" value="Na+/solute_symporter_sf"/>
</dbReference>
<dbReference type="Proteomes" id="UP000432015">
    <property type="component" value="Unassembled WGS sequence"/>
</dbReference>
<protein>
    <submittedName>
        <fullName evidence="9">Cation:proton antiporter</fullName>
    </submittedName>
</protein>
<evidence type="ECO:0000256" key="5">
    <source>
        <dbReference type="ARBA" id="ARBA00023065"/>
    </source>
</evidence>
<evidence type="ECO:0000256" key="4">
    <source>
        <dbReference type="ARBA" id="ARBA00022989"/>
    </source>
</evidence>
<evidence type="ECO:0000313" key="10">
    <source>
        <dbReference type="Proteomes" id="UP000432015"/>
    </source>
</evidence>
<evidence type="ECO:0000256" key="2">
    <source>
        <dbReference type="ARBA" id="ARBA00022448"/>
    </source>
</evidence>
<keyword evidence="4 7" id="KW-1133">Transmembrane helix</keyword>
<dbReference type="Gene3D" id="1.20.1530.20">
    <property type="match status" value="1"/>
</dbReference>
<comment type="subcellular location">
    <subcellularLocation>
        <location evidence="1">Membrane</location>
        <topology evidence="1">Multi-pass membrane protein</topology>
    </subcellularLocation>
</comment>
<feature type="transmembrane region" description="Helical" evidence="7">
    <location>
        <begin position="102"/>
        <end position="121"/>
    </location>
</feature>
<evidence type="ECO:0000256" key="6">
    <source>
        <dbReference type="ARBA" id="ARBA00023136"/>
    </source>
</evidence>
<keyword evidence="3 7" id="KW-0812">Transmembrane</keyword>
<feature type="transmembrane region" description="Helical" evidence="7">
    <location>
        <begin position="244"/>
        <end position="273"/>
    </location>
</feature>
<keyword evidence="2" id="KW-0813">Transport</keyword>
<evidence type="ECO:0000256" key="1">
    <source>
        <dbReference type="ARBA" id="ARBA00004141"/>
    </source>
</evidence>
<keyword evidence="5" id="KW-0406">Ion transport</keyword>
<feature type="transmembrane region" description="Helical" evidence="7">
    <location>
        <begin position="318"/>
        <end position="338"/>
    </location>
</feature>
<dbReference type="PANTHER" id="PTHR32468:SF0">
    <property type="entry name" value="K(+)_H(+) ANTIPORTER 1"/>
    <property type="match status" value="1"/>
</dbReference>
<evidence type="ECO:0000259" key="8">
    <source>
        <dbReference type="Pfam" id="PF00999"/>
    </source>
</evidence>
<keyword evidence="6 7" id="KW-0472">Membrane</keyword>
<keyword evidence="10" id="KW-1185">Reference proteome</keyword>
<evidence type="ECO:0000256" key="3">
    <source>
        <dbReference type="ARBA" id="ARBA00022692"/>
    </source>
</evidence>
<feature type="transmembrane region" description="Helical" evidence="7">
    <location>
        <begin position="35"/>
        <end position="51"/>
    </location>
</feature>
<dbReference type="Pfam" id="PF00999">
    <property type="entry name" value="Na_H_Exchanger"/>
    <property type="match status" value="1"/>
</dbReference>
<accession>A0A7K1L980</accession>
<feature type="domain" description="Cation/H+ exchanger transmembrane" evidence="8">
    <location>
        <begin position="21"/>
        <end position="402"/>
    </location>
</feature>
<dbReference type="PANTHER" id="PTHR32468">
    <property type="entry name" value="CATION/H + ANTIPORTER"/>
    <property type="match status" value="1"/>
</dbReference>
<dbReference type="InterPro" id="IPR050794">
    <property type="entry name" value="CPA2_transporter"/>
</dbReference>
<gene>
    <name evidence="9" type="ORF">GNZ18_30880</name>
</gene>
<name>A0A7K1L980_9ACTN</name>
<proteinExistence type="predicted"/>
<evidence type="ECO:0000313" key="9">
    <source>
        <dbReference type="EMBL" id="MUN40977.1"/>
    </source>
</evidence>
<feature type="transmembrane region" description="Helical" evidence="7">
    <location>
        <begin position="141"/>
        <end position="161"/>
    </location>
</feature>
<feature type="transmembrane region" description="Helical" evidence="7">
    <location>
        <begin position="173"/>
        <end position="193"/>
    </location>
</feature>
<dbReference type="GO" id="GO:0015297">
    <property type="term" value="F:antiporter activity"/>
    <property type="evidence" value="ECO:0007669"/>
    <property type="project" value="InterPro"/>
</dbReference>
<dbReference type="AlphaFoldDB" id="A0A7K1L980"/>
<dbReference type="GO" id="GO:1902600">
    <property type="term" value="P:proton transmembrane transport"/>
    <property type="evidence" value="ECO:0007669"/>
    <property type="project" value="InterPro"/>
</dbReference>